<evidence type="ECO:0000313" key="2">
    <source>
        <dbReference type="EMBL" id="CAI9775783.1"/>
    </source>
</evidence>
<evidence type="ECO:0000313" key="3">
    <source>
        <dbReference type="Proteomes" id="UP000834106"/>
    </source>
</evidence>
<organism evidence="2 3">
    <name type="scientific">Fraxinus pennsylvanica</name>
    <dbReference type="NCBI Taxonomy" id="56036"/>
    <lineage>
        <taxon>Eukaryota</taxon>
        <taxon>Viridiplantae</taxon>
        <taxon>Streptophyta</taxon>
        <taxon>Embryophyta</taxon>
        <taxon>Tracheophyta</taxon>
        <taxon>Spermatophyta</taxon>
        <taxon>Magnoliopsida</taxon>
        <taxon>eudicotyledons</taxon>
        <taxon>Gunneridae</taxon>
        <taxon>Pentapetalae</taxon>
        <taxon>asterids</taxon>
        <taxon>lamiids</taxon>
        <taxon>Lamiales</taxon>
        <taxon>Oleaceae</taxon>
        <taxon>Oleeae</taxon>
        <taxon>Fraxinus</taxon>
    </lineage>
</organism>
<feature type="compositionally biased region" description="Basic residues" evidence="1">
    <location>
        <begin position="92"/>
        <end position="105"/>
    </location>
</feature>
<proteinExistence type="predicted"/>
<gene>
    <name evidence="2" type="ORF">FPE_LOCUS23213</name>
</gene>
<dbReference type="EMBL" id="OU503049">
    <property type="protein sequence ID" value="CAI9775783.1"/>
    <property type="molecule type" value="Genomic_DNA"/>
</dbReference>
<dbReference type="AlphaFoldDB" id="A0AAD2E4G5"/>
<reference evidence="2" key="1">
    <citation type="submission" date="2023-05" db="EMBL/GenBank/DDBJ databases">
        <authorList>
            <person name="Huff M."/>
        </authorList>
    </citation>
    <scope>NUCLEOTIDE SEQUENCE</scope>
</reference>
<protein>
    <submittedName>
        <fullName evidence="2">Uncharacterized protein</fullName>
    </submittedName>
</protein>
<accession>A0AAD2E4G5</accession>
<feature type="region of interest" description="Disordered" evidence="1">
    <location>
        <begin position="86"/>
        <end position="105"/>
    </location>
</feature>
<evidence type="ECO:0000256" key="1">
    <source>
        <dbReference type="SAM" id="MobiDB-lite"/>
    </source>
</evidence>
<name>A0AAD2E4G5_9LAMI</name>
<keyword evidence="3" id="KW-1185">Reference proteome</keyword>
<sequence length="105" mass="11280">MKKSGRPSQQATVSVPDTAKKEVFKGYSSISEAPPLTEGSNTIVQDLVTDTEPAISSSGCKPAKCGGFGPPIRFPFLLKGRQPEHCGYPAKKTGRRANHPNVVRR</sequence>
<dbReference type="Proteomes" id="UP000834106">
    <property type="component" value="Chromosome 14"/>
</dbReference>